<dbReference type="SUPFAM" id="SSF56112">
    <property type="entry name" value="Protein kinase-like (PK-like)"/>
    <property type="match status" value="1"/>
</dbReference>
<dbReference type="Gene3D" id="3.90.1200.10">
    <property type="match status" value="1"/>
</dbReference>
<evidence type="ECO:0000313" key="2">
    <source>
        <dbReference type="EMBL" id="QQP91399.1"/>
    </source>
</evidence>
<reference evidence="2" key="1">
    <citation type="submission" date="2021-02" db="EMBL/GenBank/DDBJ databases">
        <title>Skermanella TT6 skin isolate.</title>
        <authorList>
            <person name="Lee K."/>
            <person name="Ganzorig M."/>
        </authorList>
    </citation>
    <scope>NUCLEOTIDE SEQUENCE</scope>
    <source>
        <strain evidence="2">TT6</strain>
    </source>
</reference>
<dbReference type="EMBL" id="CP067420">
    <property type="protein sequence ID" value="QQP91399.1"/>
    <property type="molecule type" value="Genomic_DNA"/>
</dbReference>
<organism evidence="2 3">
    <name type="scientific">Skermanella cutis</name>
    <dbReference type="NCBI Taxonomy" id="2775420"/>
    <lineage>
        <taxon>Bacteria</taxon>
        <taxon>Pseudomonadati</taxon>
        <taxon>Pseudomonadota</taxon>
        <taxon>Alphaproteobacteria</taxon>
        <taxon>Rhodospirillales</taxon>
        <taxon>Azospirillaceae</taxon>
        <taxon>Skermanella</taxon>
    </lineage>
</organism>
<evidence type="ECO:0000313" key="3">
    <source>
        <dbReference type="Proteomes" id="UP000595197"/>
    </source>
</evidence>
<sequence>MTTKPNPGKTDTGAVREAHRFDEGALVSYLTATLPGFRGPAAIKQFKGGQSNPTFLIDTPDRRYVLRKKPPGTLLPSAHAIEREYKVMAGLKSAGFPVATPHLLCEDTSIIGTAFYVMDFVEGRIFWDPALPGLSPDERAGIFDAMNDTLARLHTVDWRAAGLADYGKPDNYIGRQIDRWTRQYQAARTEPMPAMDRLIEWLPANRPPGDETAIAHGDFRIDNMIFHPTEPRVLAVLDWELSTLGHPLADLAYNCMIWHLPTGQKALTGLGGLDLAALGLPTEDAYVAAYARRTGRAGIDNWRFYMAFGLFRIAAIAEGVRARALQGNASSADADAVGGMAPLLAELGWQQARLA</sequence>
<dbReference type="Gene3D" id="3.30.200.20">
    <property type="entry name" value="Phosphorylase Kinase, domain 1"/>
    <property type="match status" value="1"/>
</dbReference>
<dbReference type="InterPro" id="IPR041726">
    <property type="entry name" value="ACAD10_11_N"/>
</dbReference>
<dbReference type="InterPro" id="IPR002575">
    <property type="entry name" value="Aminoglycoside_PTrfase"/>
</dbReference>
<dbReference type="CDD" id="cd05154">
    <property type="entry name" value="ACAD10_11_N-like"/>
    <property type="match status" value="1"/>
</dbReference>
<dbReference type="Pfam" id="PF01636">
    <property type="entry name" value="APH"/>
    <property type="match status" value="1"/>
</dbReference>
<proteinExistence type="predicted"/>
<protein>
    <submittedName>
        <fullName evidence="2">Phosphotransferase</fullName>
    </submittedName>
</protein>
<accession>A0ABX7BB83</accession>
<name>A0ABX7BB83_9PROT</name>
<dbReference type="InterPro" id="IPR052898">
    <property type="entry name" value="ACAD10-like"/>
</dbReference>
<dbReference type="PANTHER" id="PTHR47829">
    <property type="entry name" value="HYDROLASE, PUTATIVE (AFU_ORTHOLOGUE AFUA_1G12880)-RELATED"/>
    <property type="match status" value="1"/>
</dbReference>
<feature type="domain" description="Aminoglycoside phosphotransferase" evidence="1">
    <location>
        <begin position="43"/>
        <end position="284"/>
    </location>
</feature>
<dbReference type="Proteomes" id="UP000595197">
    <property type="component" value="Chromosome"/>
</dbReference>
<gene>
    <name evidence="2" type="ORF">IGS68_09410</name>
</gene>
<keyword evidence="3" id="KW-1185">Reference proteome</keyword>
<dbReference type="InterPro" id="IPR011009">
    <property type="entry name" value="Kinase-like_dom_sf"/>
</dbReference>
<evidence type="ECO:0000259" key="1">
    <source>
        <dbReference type="Pfam" id="PF01636"/>
    </source>
</evidence>
<dbReference type="RefSeq" id="WP_201079261.1">
    <property type="nucleotide sequence ID" value="NZ_CP067420.1"/>
</dbReference>
<dbReference type="PANTHER" id="PTHR47829:SF3">
    <property type="entry name" value="AMINOGLYCOSIDE PHOSPHOTRANSFERASE DOMAIN-CONTAINING PROTEIN"/>
    <property type="match status" value="1"/>
</dbReference>